<keyword evidence="2" id="KW-1185">Reference proteome</keyword>
<dbReference type="AlphaFoldDB" id="A0A0B5BFI3"/>
<dbReference type="EMBL" id="CP009788">
    <property type="protein sequence ID" value="AJE03884.1"/>
    <property type="molecule type" value="Genomic_DNA"/>
</dbReference>
<gene>
    <name evidence="1" type="ORF">GPICK_11450</name>
</gene>
<dbReference type="KEGG" id="gpi:GPICK_11450"/>
<dbReference type="Proteomes" id="UP000057609">
    <property type="component" value="Chromosome"/>
</dbReference>
<dbReference type="OrthoDB" id="6979445at2"/>
<protein>
    <submittedName>
        <fullName evidence="1">Uncharacterized protein</fullName>
    </submittedName>
</protein>
<sequence length="188" mass="21121">MPLGMIGRLALAGALLVMGGCSTLLPSSKETVESPWKSFDEAKSAYEKIIPGITTMADLKSLGFDPVASPNLQILTYLDIAGTVQSIPLDKLDEGLQECLRARINCRAYVFEPKRLHTRRIGNFWLDFFNFRRISSETGWRFKALLVLVDGHVTYKLWSGAPHIDEMRDQRNPLGPFQGAHDLLFRLL</sequence>
<organism evidence="1 2">
    <name type="scientific">Geobacter pickeringii</name>
    <dbReference type="NCBI Taxonomy" id="345632"/>
    <lineage>
        <taxon>Bacteria</taxon>
        <taxon>Pseudomonadati</taxon>
        <taxon>Thermodesulfobacteriota</taxon>
        <taxon>Desulfuromonadia</taxon>
        <taxon>Geobacterales</taxon>
        <taxon>Geobacteraceae</taxon>
        <taxon>Geobacter</taxon>
    </lineage>
</organism>
<evidence type="ECO:0000313" key="1">
    <source>
        <dbReference type="EMBL" id="AJE03884.1"/>
    </source>
</evidence>
<dbReference type="HOGENOM" id="CLU_1426887_0_0_7"/>
<proteinExistence type="predicted"/>
<reference evidence="1 2" key="1">
    <citation type="journal article" date="2015" name="Genome Announc.">
        <title>Complete Genome of Geobacter pickeringii G13T, a Metal-Reducing Isolate from Sedimentary Kaolin Deposits.</title>
        <authorList>
            <person name="Badalamenti J.P."/>
            <person name="Bond D.R."/>
        </authorList>
    </citation>
    <scope>NUCLEOTIDE SEQUENCE [LARGE SCALE GENOMIC DNA]</scope>
    <source>
        <strain evidence="1 2">G13</strain>
    </source>
</reference>
<name>A0A0B5BFI3_9BACT</name>
<accession>A0A0B5BFI3</accession>
<evidence type="ECO:0000313" key="2">
    <source>
        <dbReference type="Proteomes" id="UP000057609"/>
    </source>
</evidence>